<dbReference type="NCBIfam" id="TIGR00519">
    <property type="entry name" value="asnASE_I"/>
    <property type="match status" value="1"/>
</dbReference>
<evidence type="ECO:0000256" key="11">
    <source>
        <dbReference type="SAM" id="MobiDB-lite"/>
    </source>
</evidence>
<keyword evidence="4 8" id="KW-0040">ANK repeat</keyword>
<feature type="region of interest" description="Disordered" evidence="11">
    <location>
        <begin position="210"/>
        <end position="233"/>
    </location>
</feature>
<feature type="domain" description="Asparaginase/glutaminase C-terminal" evidence="13">
    <location>
        <begin position="467"/>
        <end position="570"/>
    </location>
</feature>
<feature type="repeat" description="ANK" evidence="8">
    <location>
        <begin position="665"/>
        <end position="686"/>
    </location>
</feature>
<dbReference type="EMBL" id="GL349451">
    <property type="protein sequence ID" value="KNC48425.1"/>
    <property type="molecule type" value="Genomic_DNA"/>
</dbReference>
<evidence type="ECO:0000256" key="2">
    <source>
        <dbReference type="ARBA" id="ARBA00022737"/>
    </source>
</evidence>
<dbReference type="FunFam" id="3.40.50.1170:FF:000003">
    <property type="entry name" value="60 kDa lysophospholipase"/>
    <property type="match status" value="1"/>
</dbReference>
<evidence type="ECO:0000313" key="15">
    <source>
        <dbReference type="Proteomes" id="UP000054408"/>
    </source>
</evidence>
<evidence type="ECO:0000256" key="9">
    <source>
        <dbReference type="PROSITE-ProRule" id="PRU10099"/>
    </source>
</evidence>
<keyword evidence="3" id="KW-0378">Hydrolase</keyword>
<protein>
    <recommendedName>
        <fullName evidence="1">asparaginase</fullName>
        <ecNumber evidence="1">3.5.1.1</ecNumber>
    </recommendedName>
</protein>
<evidence type="ECO:0000259" key="13">
    <source>
        <dbReference type="Pfam" id="PF17763"/>
    </source>
</evidence>
<feature type="active site" evidence="9">
    <location>
        <position position="252"/>
    </location>
</feature>
<dbReference type="PIRSF" id="PIRSF001220">
    <property type="entry name" value="L-ASNase_gatD"/>
    <property type="match status" value="1"/>
</dbReference>
<feature type="compositionally biased region" description="Low complexity" evidence="11">
    <location>
        <begin position="78"/>
        <end position="88"/>
    </location>
</feature>
<name>A0A0L0D865_THETB</name>
<accession>A0A0L0D865</accession>
<dbReference type="PROSITE" id="PS50088">
    <property type="entry name" value="ANK_REPEAT"/>
    <property type="match status" value="1"/>
</dbReference>
<evidence type="ECO:0000259" key="12">
    <source>
        <dbReference type="Pfam" id="PF00710"/>
    </source>
</evidence>
<keyword evidence="2" id="KW-0677">Repeat</keyword>
<proteinExistence type="inferred from homology"/>
<feature type="region of interest" description="Disordered" evidence="11">
    <location>
        <begin position="1"/>
        <end position="45"/>
    </location>
</feature>
<gene>
    <name evidence="14" type="ORF">AMSG_11830</name>
</gene>
<dbReference type="InterPro" id="IPR027474">
    <property type="entry name" value="L-asparaginase_N"/>
</dbReference>
<dbReference type="eggNOG" id="KOG0503">
    <property type="taxonomic scope" value="Eukaryota"/>
</dbReference>
<dbReference type="PIRSF" id="PIRSF500176">
    <property type="entry name" value="L_ASNase"/>
    <property type="match status" value="1"/>
</dbReference>
<dbReference type="InterPro" id="IPR006034">
    <property type="entry name" value="Asparaginase/glutaminase-like"/>
</dbReference>
<dbReference type="Proteomes" id="UP000054408">
    <property type="component" value="Unassembled WGS sequence"/>
</dbReference>
<evidence type="ECO:0000256" key="7">
    <source>
        <dbReference type="PIRSR" id="PIRSR001220-2"/>
    </source>
</evidence>
<dbReference type="GeneID" id="25569745"/>
<dbReference type="FunFam" id="3.40.50.40:FF:000001">
    <property type="entry name" value="L-asparaginase 1"/>
    <property type="match status" value="1"/>
</dbReference>
<dbReference type="AlphaFoldDB" id="A0A0L0D865"/>
<evidence type="ECO:0000313" key="14">
    <source>
        <dbReference type="EMBL" id="KNC48425.1"/>
    </source>
</evidence>
<dbReference type="InterPro" id="IPR036770">
    <property type="entry name" value="Ankyrin_rpt-contain_sf"/>
</dbReference>
<dbReference type="RefSeq" id="XP_013758665.1">
    <property type="nucleotide sequence ID" value="XM_013903211.1"/>
</dbReference>
<dbReference type="PROSITE" id="PS00917">
    <property type="entry name" value="ASN_GLN_ASE_2"/>
    <property type="match status" value="1"/>
</dbReference>
<dbReference type="InterPro" id="IPR036152">
    <property type="entry name" value="Asp/glu_Ase-like_sf"/>
</dbReference>
<dbReference type="Gene3D" id="1.25.40.20">
    <property type="entry name" value="Ankyrin repeat-containing domain"/>
    <property type="match status" value="2"/>
</dbReference>
<dbReference type="InterPro" id="IPR027473">
    <property type="entry name" value="L-asparaginase_C"/>
</dbReference>
<evidence type="ECO:0000256" key="5">
    <source>
        <dbReference type="ARBA" id="ARBA00061199"/>
    </source>
</evidence>
<feature type="compositionally biased region" description="Polar residues" evidence="11">
    <location>
        <begin position="210"/>
        <end position="229"/>
    </location>
</feature>
<dbReference type="OrthoDB" id="427002at2759"/>
<dbReference type="InterPro" id="IPR006033">
    <property type="entry name" value="AsnA_fam"/>
</dbReference>
<dbReference type="EC" id="3.5.1.1" evidence="1"/>
<comment type="similarity">
    <text evidence="5">In the N-terminal section; belongs to the asparaginase 1 family.</text>
</comment>
<dbReference type="Gene3D" id="3.40.50.40">
    <property type="match status" value="1"/>
</dbReference>
<feature type="binding site" evidence="7">
    <location>
        <begin position="342"/>
        <end position="343"/>
    </location>
    <ligand>
        <name>substrate</name>
    </ligand>
</feature>
<dbReference type="Pfam" id="PF17763">
    <property type="entry name" value="Asparaginase_C"/>
    <property type="match status" value="1"/>
</dbReference>
<evidence type="ECO:0000256" key="8">
    <source>
        <dbReference type="PROSITE-ProRule" id="PRU00023"/>
    </source>
</evidence>
<feature type="active site" description="O-isoaspartyl threonine intermediate" evidence="6">
    <location>
        <position position="252"/>
    </location>
</feature>
<feature type="region of interest" description="Disordered" evidence="11">
    <location>
        <begin position="67"/>
        <end position="88"/>
    </location>
</feature>
<organism evidence="14 15">
    <name type="scientific">Thecamonas trahens ATCC 50062</name>
    <dbReference type="NCBI Taxonomy" id="461836"/>
    <lineage>
        <taxon>Eukaryota</taxon>
        <taxon>Apusozoa</taxon>
        <taxon>Apusomonadida</taxon>
        <taxon>Apusomonadidae</taxon>
        <taxon>Thecamonas</taxon>
    </lineage>
</organism>
<evidence type="ECO:0000256" key="1">
    <source>
        <dbReference type="ARBA" id="ARBA00012920"/>
    </source>
</evidence>
<dbReference type="PROSITE" id="PS00144">
    <property type="entry name" value="ASN_GLN_ASE_1"/>
    <property type="match status" value="1"/>
</dbReference>
<dbReference type="InterPro" id="IPR040919">
    <property type="entry name" value="Asparaginase_C"/>
</dbReference>
<dbReference type="InterPro" id="IPR027475">
    <property type="entry name" value="Asparaginase/glutaminase_AS2"/>
</dbReference>
<dbReference type="InterPro" id="IPR041725">
    <property type="entry name" value="L-asparaginase_I"/>
</dbReference>
<reference evidence="14 15" key="1">
    <citation type="submission" date="2010-05" db="EMBL/GenBank/DDBJ databases">
        <title>The Genome Sequence of Thecamonas trahens ATCC 50062.</title>
        <authorList>
            <consortium name="The Broad Institute Genome Sequencing Platform"/>
            <person name="Russ C."/>
            <person name="Cuomo C."/>
            <person name="Shea T."/>
            <person name="Young S.K."/>
            <person name="Zeng Q."/>
            <person name="Koehrsen M."/>
            <person name="Haas B."/>
            <person name="Borodovsky M."/>
            <person name="Guigo R."/>
            <person name="Alvarado L."/>
            <person name="Berlin A."/>
            <person name="Bochicchio J."/>
            <person name="Borenstein D."/>
            <person name="Chapman S."/>
            <person name="Chen Z."/>
            <person name="Freedman E."/>
            <person name="Gellesch M."/>
            <person name="Goldberg J."/>
            <person name="Griggs A."/>
            <person name="Gujja S."/>
            <person name="Heilman E."/>
            <person name="Heiman D."/>
            <person name="Hepburn T."/>
            <person name="Howarth C."/>
            <person name="Jen D."/>
            <person name="Larson L."/>
            <person name="Mehta T."/>
            <person name="Park D."/>
            <person name="Pearson M."/>
            <person name="Roberts A."/>
            <person name="Saif S."/>
            <person name="Shenoy N."/>
            <person name="Sisk P."/>
            <person name="Stolte C."/>
            <person name="Sykes S."/>
            <person name="Thomson T."/>
            <person name="Walk T."/>
            <person name="White J."/>
            <person name="Yandava C."/>
            <person name="Burger G."/>
            <person name="Gray M.W."/>
            <person name="Holland P.W.H."/>
            <person name="King N."/>
            <person name="Lang F.B.F."/>
            <person name="Roger A.J."/>
            <person name="Ruiz-Trillo I."/>
            <person name="Lander E."/>
            <person name="Nusbaum C."/>
        </authorList>
    </citation>
    <scope>NUCLEOTIDE SEQUENCE [LARGE SCALE GENOMIC DNA]</scope>
    <source>
        <strain evidence="14 15">ATCC 50062</strain>
    </source>
</reference>
<dbReference type="SMART" id="SM00248">
    <property type="entry name" value="ANK"/>
    <property type="match status" value="4"/>
</dbReference>
<keyword evidence="15" id="KW-1185">Reference proteome</keyword>
<dbReference type="PROSITE" id="PS50297">
    <property type="entry name" value="ANK_REP_REGION"/>
    <property type="match status" value="1"/>
</dbReference>
<evidence type="ECO:0000256" key="6">
    <source>
        <dbReference type="PIRSR" id="PIRSR001220-1"/>
    </source>
</evidence>
<evidence type="ECO:0000256" key="3">
    <source>
        <dbReference type="ARBA" id="ARBA00022801"/>
    </source>
</evidence>
<dbReference type="STRING" id="461836.A0A0L0D865"/>
<dbReference type="Pfam" id="PF12796">
    <property type="entry name" value="Ank_2"/>
    <property type="match status" value="2"/>
</dbReference>
<dbReference type="GO" id="GO:0006528">
    <property type="term" value="P:asparagine metabolic process"/>
    <property type="evidence" value="ECO:0007669"/>
    <property type="project" value="UniProtKB-ARBA"/>
</dbReference>
<dbReference type="CDD" id="cd08963">
    <property type="entry name" value="L-asparaginase_I"/>
    <property type="match status" value="1"/>
</dbReference>
<sequence>MSSSQWEMDSLGGGSSLGLHSGGPSENSASPLMGGYELPPEYPSLFALPEHSESAQTEFGSLSELVGEGAHAGPEPSPSSSSSGPSWHMMMSATVVGSGAGSGSLSSEGLGLVVHLQTDDRMRSTAFRDTTPHSITPCTSEADLSPSSKSDLMAMSASDTLSPSAVASETSVAGLGSTSLNVSGTLSGAMLPLENLPSSADDLWQELEAASSNSDGSHTARSTESSDSGLETLYGLNSEPISRVLVVYTGGTIGSTKTENGYAPTPNFLAKYCASLRSFHDPGWPALTMPLSQYGKRVQYQIWEHDPIMDSSNMDMDDWISVAMVIEHAYDDYDGFVILHGTDTMGYTASALSFMLENLSKPVILTGAQLPILKTRTDARDNFRTALTIAGHFNIPEVCIYFHNYLYRGNRCSKVDASGFRAFDSPNLEPLASVGIGIEIDWPAVRPRPPPTKSLLVRRHMSTAIGALRLFPGIQVALVEAFLQPPLQGLVLETFGSGNVPTGRPGLLAAIKRAVDRGVVIVNITQCSRGTVAAEYETGVLLARTGVISGRDMTSEAALTKLAVLLGRYNMGEITLARVKEMMGRDVAGELTPPPVVAPVAPEQSELKNLLLDVLQDESLSSSLRSGVAARFMVTYVCAMASEGDVASLSELVRAGVSVDTPDYSGRTPLHVAALAGQTEFAHVLLTQYNVYPSPLDYSLHTPLYDALLAKHYETAAVIRDAGGRLLHDVVADELVAAILDDNVAGLEQWLLAGLSPNAADNQGRSLLHLAVLSESADMVSALLRLARERCEEELDVNAADKDGRTPLLLAVKAVNLGVIDQLREEQAGHGLDEESLRMMIISVLQAGDYEAFHAYVRADAVTPTLAATLLQLFQYSLATDIAAILSEISESAAA</sequence>
<dbReference type="InterPro" id="IPR037152">
    <property type="entry name" value="L-asparaginase_N_sf"/>
</dbReference>
<dbReference type="SMART" id="SM00870">
    <property type="entry name" value="Asparaginase"/>
    <property type="match status" value="1"/>
</dbReference>
<dbReference type="PROSITE" id="PS51732">
    <property type="entry name" value="ASN_GLN_ASE_3"/>
    <property type="match status" value="1"/>
</dbReference>
<dbReference type="SFLD" id="SFLDS00057">
    <property type="entry name" value="Glutaminase/Asparaginase"/>
    <property type="match status" value="1"/>
</dbReference>
<feature type="binding site" evidence="7">
    <location>
        <position position="311"/>
    </location>
    <ligand>
        <name>substrate</name>
    </ligand>
</feature>
<dbReference type="Pfam" id="PF00710">
    <property type="entry name" value="Asparaginase"/>
    <property type="match status" value="1"/>
</dbReference>
<dbReference type="SUPFAM" id="SSF53774">
    <property type="entry name" value="Glutaminase/Asparaginase"/>
    <property type="match status" value="1"/>
</dbReference>
<dbReference type="InterPro" id="IPR002110">
    <property type="entry name" value="Ankyrin_rpt"/>
</dbReference>
<dbReference type="SUPFAM" id="SSF48403">
    <property type="entry name" value="Ankyrin repeat"/>
    <property type="match status" value="1"/>
</dbReference>
<dbReference type="PANTHER" id="PTHR11707:SF28">
    <property type="entry name" value="60 KDA LYSOPHOSPHOLIPASE"/>
    <property type="match status" value="1"/>
</dbReference>
<dbReference type="PANTHER" id="PTHR11707">
    <property type="entry name" value="L-ASPARAGINASE"/>
    <property type="match status" value="1"/>
</dbReference>
<evidence type="ECO:0000256" key="4">
    <source>
        <dbReference type="ARBA" id="ARBA00023043"/>
    </source>
</evidence>
<evidence type="ECO:0000256" key="10">
    <source>
        <dbReference type="PROSITE-ProRule" id="PRU10100"/>
    </source>
</evidence>
<feature type="region of interest" description="Disordered" evidence="11">
    <location>
        <begin position="128"/>
        <end position="156"/>
    </location>
</feature>
<dbReference type="GO" id="GO:0004067">
    <property type="term" value="F:asparaginase activity"/>
    <property type="evidence" value="ECO:0007669"/>
    <property type="project" value="UniProtKB-UniRule"/>
</dbReference>
<feature type="active site" evidence="10">
    <location>
        <position position="342"/>
    </location>
</feature>
<feature type="domain" description="L-asparaginase N-terminal" evidence="12">
    <location>
        <begin position="243"/>
        <end position="444"/>
    </location>
</feature>
<dbReference type="Gene3D" id="3.40.50.1170">
    <property type="entry name" value="L-asparaginase, N-terminal domain"/>
    <property type="match status" value="1"/>
</dbReference>
<dbReference type="InterPro" id="IPR020827">
    <property type="entry name" value="Asparaginase/glutaminase_AS1"/>
</dbReference>
<dbReference type="PRINTS" id="PR00139">
    <property type="entry name" value="ASNGLNASE"/>
</dbReference>